<comment type="caution">
    <text evidence="2">The sequence shown here is derived from an EMBL/GenBank/DDBJ whole genome shotgun (WGS) entry which is preliminary data.</text>
</comment>
<accession>A0A841R9N7</accession>
<keyword evidence="1" id="KW-1133">Transmembrane helix</keyword>
<feature type="transmembrane region" description="Helical" evidence="1">
    <location>
        <begin position="20"/>
        <end position="46"/>
    </location>
</feature>
<name>A0A841R9N7_9SPIO</name>
<evidence type="ECO:0000313" key="3">
    <source>
        <dbReference type="Proteomes" id="UP000587760"/>
    </source>
</evidence>
<dbReference type="AlphaFoldDB" id="A0A841R9N7"/>
<organism evidence="2 3">
    <name type="scientific">Spirochaeta isovalerica</name>
    <dbReference type="NCBI Taxonomy" id="150"/>
    <lineage>
        <taxon>Bacteria</taxon>
        <taxon>Pseudomonadati</taxon>
        <taxon>Spirochaetota</taxon>
        <taxon>Spirochaetia</taxon>
        <taxon>Spirochaetales</taxon>
        <taxon>Spirochaetaceae</taxon>
        <taxon>Spirochaeta</taxon>
    </lineage>
</organism>
<keyword evidence="1" id="KW-0812">Transmembrane</keyword>
<evidence type="ECO:0000256" key="1">
    <source>
        <dbReference type="SAM" id="Phobius"/>
    </source>
</evidence>
<evidence type="ECO:0000313" key="2">
    <source>
        <dbReference type="EMBL" id="MBB6480613.1"/>
    </source>
</evidence>
<protein>
    <submittedName>
        <fullName evidence="2">Uncharacterized protein</fullName>
    </submittedName>
</protein>
<proteinExistence type="predicted"/>
<dbReference type="Proteomes" id="UP000587760">
    <property type="component" value="Unassembled WGS sequence"/>
</dbReference>
<dbReference type="EMBL" id="JACHGJ010000003">
    <property type="protein sequence ID" value="MBB6480613.1"/>
    <property type="molecule type" value="Genomic_DNA"/>
</dbReference>
<dbReference type="RefSeq" id="WP_184746870.1">
    <property type="nucleotide sequence ID" value="NZ_JACHGJ010000003.1"/>
</dbReference>
<reference evidence="2 3" key="1">
    <citation type="submission" date="2020-08" db="EMBL/GenBank/DDBJ databases">
        <title>Genomic Encyclopedia of Type Strains, Phase IV (KMG-IV): sequencing the most valuable type-strain genomes for metagenomic binning, comparative biology and taxonomic classification.</title>
        <authorList>
            <person name="Goeker M."/>
        </authorList>
    </citation>
    <scope>NUCLEOTIDE SEQUENCE [LARGE SCALE GENOMIC DNA]</scope>
    <source>
        <strain evidence="2 3">DSM 2461</strain>
    </source>
</reference>
<sequence>MLPMIMRLKVSREEGRGVNLYIPLIIVYLLLLPFILIALPFGWLWYNRAVEKEGASGKASIRMIPAVLSLLGSLSGTEVEFSDSKSEIILKLI</sequence>
<gene>
    <name evidence="2" type="ORF">HNR50_002276</name>
</gene>
<keyword evidence="3" id="KW-1185">Reference proteome</keyword>
<keyword evidence="1" id="KW-0472">Membrane</keyword>